<name>A0A0D3B2T3_BRAOL</name>
<evidence type="ECO:0000256" key="1">
    <source>
        <dbReference type="SAM" id="MobiDB-lite"/>
    </source>
</evidence>
<dbReference type="InterPro" id="IPR011044">
    <property type="entry name" value="Quino_amine_DH_bsu"/>
</dbReference>
<dbReference type="PANTHER" id="PTHR44259">
    <property type="entry name" value="OS07G0183000 PROTEIN-RELATED"/>
    <property type="match status" value="1"/>
</dbReference>
<accession>A0A0D3B2T3</accession>
<organism evidence="3 4">
    <name type="scientific">Brassica oleracea var. oleracea</name>
    <dbReference type="NCBI Taxonomy" id="109376"/>
    <lineage>
        <taxon>Eukaryota</taxon>
        <taxon>Viridiplantae</taxon>
        <taxon>Streptophyta</taxon>
        <taxon>Embryophyta</taxon>
        <taxon>Tracheophyta</taxon>
        <taxon>Spermatophyta</taxon>
        <taxon>Magnoliopsida</taxon>
        <taxon>eudicotyledons</taxon>
        <taxon>Gunneridae</taxon>
        <taxon>Pentapetalae</taxon>
        <taxon>rosids</taxon>
        <taxon>malvids</taxon>
        <taxon>Brassicales</taxon>
        <taxon>Brassicaceae</taxon>
        <taxon>Brassiceae</taxon>
        <taxon>Brassica</taxon>
    </lineage>
</organism>
<dbReference type="SUPFAM" id="SSF50969">
    <property type="entry name" value="YVTN repeat-like/Quinoprotein amine dehydrogenase"/>
    <property type="match status" value="1"/>
</dbReference>
<sequence length="273" mass="31525">METDQKMMARQRVAQSTTGGGGERIDLPYPPRRPYDGIKPENLVACLWIDDRSKDYFVVCKMDLAIFYTKKGNRSWRLVSEGMSYKKMVYEHTSQKLYVSSFYNCPVQVWSFSGDEPQQIFGDCPPDGMHLLLGFLPDRSKDEELYLKERKFYMEEYVTVSGQFLKVVNMLQKSKKWFFLVHKIHPTEFTWEVVDSLGDEALILDMGITVVAEDIPGIKKNSIYFSGLDNGSTNPDHIFVFDLTTSEIEPLPQCVFSSVNFSYARWFFPGLDV</sequence>
<feature type="region of interest" description="Disordered" evidence="1">
    <location>
        <begin position="1"/>
        <end position="31"/>
    </location>
</feature>
<dbReference type="EnsemblPlants" id="Bo3g018630.1">
    <property type="protein sequence ID" value="Bo3g018630.1"/>
    <property type="gene ID" value="Bo3g018630"/>
</dbReference>
<evidence type="ECO:0000313" key="4">
    <source>
        <dbReference type="Proteomes" id="UP000032141"/>
    </source>
</evidence>
<dbReference type="HOGENOM" id="CLU_1020646_0_0_1"/>
<feature type="domain" description="KIB1-4 beta-propeller" evidence="2">
    <location>
        <begin position="22"/>
        <end position="242"/>
    </location>
</feature>
<dbReference type="PANTHER" id="PTHR44259:SF14">
    <property type="entry name" value="F-BOX DOMAIN-CONTAINING PROTEIN"/>
    <property type="match status" value="1"/>
</dbReference>
<reference evidence="3" key="2">
    <citation type="submission" date="2015-03" db="UniProtKB">
        <authorList>
            <consortium name="EnsemblPlants"/>
        </authorList>
    </citation>
    <scope>IDENTIFICATION</scope>
</reference>
<dbReference type="Pfam" id="PF03478">
    <property type="entry name" value="Beta-prop_KIB1-4"/>
    <property type="match status" value="1"/>
</dbReference>
<dbReference type="Gramene" id="Bo3g018630.1">
    <property type="protein sequence ID" value="Bo3g018630.1"/>
    <property type="gene ID" value="Bo3g018630"/>
</dbReference>
<evidence type="ECO:0000313" key="3">
    <source>
        <dbReference type="EnsemblPlants" id="Bo3g018630.1"/>
    </source>
</evidence>
<dbReference type="InterPro" id="IPR050942">
    <property type="entry name" value="F-box_BR-signaling"/>
</dbReference>
<dbReference type="AlphaFoldDB" id="A0A0D3B2T3"/>
<evidence type="ECO:0000259" key="2">
    <source>
        <dbReference type="Pfam" id="PF03478"/>
    </source>
</evidence>
<protein>
    <recommendedName>
        <fullName evidence="2">KIB1-4 beta-propeller domain-containing protein</fullName>
    </recommendedName>
</protein>
<proteinExistence type="predicted"/>
<reference evidence="3 4" key="1">
    <citation type="journal article" date="2014" name="Genome Biol.">
        <title>Transcriptome and methylome profiling reveals relics of genome dominance in the mesopolyploid Brassica oleracea.</title>
        <authorList>
            <person name="Parkin I.A."/>
            <person name="Koh C."/>
            <person name="Tang H."/>
            <person name="Robinson S.J."/>
            <person name="Kagale S."/>
            <person name="Clarke W.E."/>
            <person name="Town C.D."/>
            <person name="Nixon J."/>
            <person name="Krishnakumar V."/>
            <person name="Bidwell S.L."/>
            <person name="Denoeud F."/>
            <person name="Belcram H."/>
            <person name="Links M.G."/>
            <person name="Just J."/>
            <person name="Clarke C."/>
            <person name="Bender T."/>
            <person name="Huebert T."/>
            <person name="Mason A.S."/>
            <person name="Pires J.C."/>
            <person name="Barker G."/>
            <person name="Moore J."/>
            <person name="Walley P.G."/>
            <person name="Manoli S."/>
            <person name="Batley J."/>
            <person name="Edwards D."/>
            <person name="Nelson M.N."/>
            <person name="Wang X."/>
            <person name="Paterson A.H."/>
            <person name="King G."/>
            <person name="Bancroft I."/>
            <person name="Chalhoub B."/>
            <person name="Sharpe A.G."/>
        </authorList>
    </citation>
    <scope>NUCLEOTIDE SEQUENCE</scope>
    <source>
        <strain evidence="3 4">cv. TO1000</strain>
    </source>
</reference>
<keyword evidence="4" id="KW-1185">Reference proteome</keyword>
<dbReference type="Proteomes" id="UP000032141">
    <property type="component" value="Chromosome C3"/>
</dbReference>
<dbReference type="InterPro" id="IPR005174">
    <property type="entry name" value="KIB1-4_b-propeller"/>
</dbReference>